<evidence type="ECO:0000256" key="4">
    <source>
        <dbReference type="SAM" id="MobiDB-lite"/>
    </source>
</evidence>
<comment type="similarity">
    <text evidence="1">Belongs to the TRAFAC class translation factor GTPase superfamily. Classic translation factor GTPase family. EF-Tu/EF-1A subfamily.</text>
</comment>
<dbReference type="InterPro" id="IPR009000">
    <property type="entry name" value="Transl_B-barrel_sf"/>
</dbReference>
<dbReference type="InterPro" id="IPR000795">
    <property type="entry name" value="T_Tr_GTP-bd_dom"/>
</dbReference>
<dbReference type="GO" id="GO:0003746">
    <property type="term" value="F:translation elongation factor activity"/>
    <property type="evidence" value="ECO:0007669"/>
    <property type="project" value="TreeGrafter"/>
</dbReference>
<dbReference type="SUPFAM" id="SSF50465">
    <property type="entry name" value="EF-Tu/eEF-1alpha/eIF2-gamma C-terminal domain"/>
    <property type="match status" value="1"/>
</dbReference>
<feature type="region of interest" description="Disordered" evidence="4">
    <location>
        <begin position="103"/>
        <end position="154"/>
    </location>
</feature>
<dbReference type="Pfam" id="PF00009">
    <property type="entry name" value="GTP_EFTU"/>
    <property type="match status" value="1"/>
</dbReference>
<evidence type="ECO:0000259" key="6">
    <source>
        <dbReference type="PROSITE" id="PS51722"/>
    </source>
</evidence>
<feature type="compositionally biased region" description="Polar residues" evidence="4">
    <location>
        <begin position="650"/>
        <end position="665"/>
    </location>
</feature>
<evidence type="ECO:0000256" key="2">
    <source>
        <dbReference type="ARBA" id="ARBA00022741"/>
    </source>
</evidence>
<evidence type="ECO:0000256" key="5">
    <source>
        <dbReference type="SAM" id="Phobius"/>
    </source>
</evidence>
<accession>A0A183SWJ0</accession>
<dbReference type="WBParaSite" id="SSLN_0000892301-mRNA-1">
    <property type="protein sequence ID" value="SSLN_0000892301-mRNA-1"/>
    <property type="gene ID" value="SSLN_0000892301"/>
</dbReference>
<dbReference type="PANTHER" id="PTHR43721">
    <property type="entry name" value="ELONGATION FACTOR TU-RELATED"/>
    <property type="match status" value="1"/>
</dbReference>
<name>A0A183SWJ0_SCHSO</name>
<feature type="region of interest" description="Disordered" evidence="4">
    <location>
        <begin position="650"/>
        <end position="701"/>
    </location>
</feature>
<feature type="transmembrane region" description="Helical" evidence="5">
    <location>
        <begin position="273"/>
        <end position="295"/>
    </location>
</feature>
<dbReference type="PROSITE" id="PS51722">
    <property type="entry name" value="G_TR_2"/>
    <property type="match status" value="1"/>
</dbReference>
<evidence type="ECO:0000256" key="3">
    <source>
        <dbReference type="ARBA" id="ARBA00023134"/>
    </source>
</evidence>
<reference evidence="7" key="1">
    <citation type="submission" date="2016-06" db="UniProtKB">
        <authorList>
            <consortium name="WormBaseParasite"/>
        </authorList>
    </citation>
    <scope>IDENTIFICATION</scope>
</reference>
<proteinExistence type="inferred from homology"/>
<feature type="compositionally biased region" description="Basic residues" evidence="4">
    <location>
        <begin position="123"/>
        <end position="132"/>
    </location>
</feature>
<keyword evidence="5" id="KW-1133">Transmembrane helix</keyword>
<dbReference type="InterPro" id="IPR050055">
    <property type="entry name" value="EF-Tu_GTPase"/>
</dbReference>
<evidence type="ECO:0000256" key="1">
    <source>
        <dbReference type="ARBA" id="ARBA00007249"/>
    </source>
</evidence>
<evidence type="ECO:0000313" key="7">
    <source>
        <dbReference type="WBParaSite" id="SSLN_0000892301-mRNA-1"/>
    </source>
</evidence>
<keyword evidence="2" id="KW-0547">Nucleotide-binding</keyword>
<feature type="transmembrane region" description="Helical" evidence="5">
    <location>
        <begin position="301"/>
        <end position="319"/>
    </location>
</feature>
<protein>
    <submittedName>
        <fullName evidence="7">Tr-type G domain-containing protein</fullName>
    </submittedName>
</protein>
<feature type="compositionally biased region" description="Low complexity" evidence="4">
    <location>
        <begin position="670"/>
        <end position="701"/>
    </location>
</feature>
<keyword evidence="5" id="KW-0472">Membrane</keyword>
<dbReference type="AlphaFoldDB" id="A0A183SWJ0"/>
<dbReference type="CDD" id="cd03708">
    <property type="entry name" value="GTPBP_III"/>
    <property type="match status" value="1"/>
</dbReference>
<dbReference type="SUPFAM" id="SSF50447">
    <property type="entry name" value="Translation proteins"/>
    <property type="match status" value="1"/>
</dbReference>
<dbReference type="CDD" id="cd03694">
    <property type="entry name" value="GTPBP_II"/>
    <property type="match status" value="1"/>
</dbReference>
<feature type="compositionally biased region" description="Polar residues" evidence="4">
    <location>
        <begin position="103"/>
        <end position="121"/>
    </location>
</feature>
<dbReference type="CDD" id="cd04165">
    <property type="entry name" value="GTPBP1_like"/>
    <property type="match status" value="1"/>
</dbReference>
<keyword evidence="3" id="KW-0342">GTP-binding</keyword>
<dbReference type="InterPro" id="IPR027417">
    <property type="entry name" value="P-loop_NTPase"/>
</dbReference>
<dbReference type="FunFam" id="2.40.30.10:FF:000014">
    <property type="entry name" value="Probable GTP-binding protein 1"/>
    <property type="match status" value="1"/>
</dbReference>
<dbReference type="InterPro" id="IPR009001">
    <property type="entry name" value="Transl_elong_EF1A/Init_IF2_C"/>
</dbReference>
<dbReference type="GO" id="GO:0003924">
    <property type="term" value="F:GTPase activity"/>
    <property type="evidence" value="ECO:0007669"/>
    <property type="project" value="InterPro"/>
</dbReference>
<dbReference type="SUPFAM" id="SSF52540">
    <property type="entry name" value="P-loop containing nucleoside triphosphate hydrolases"/>
    <property type="match status" value="1"/>
</dbReference>
<organism evidence="7">
    <name type="scientific">Schistocephalus solidus</name>
    <name type="common">Tapeworm</name>
    <dbReference type="NCBI Taxonomy" id="70667"/>
    <lineage>
        <taxon>Eukaryota</taxon>
        <taxon>Metazoa</taxon>
        <taxon>Spiralia</taxon>
        <taxon>Lophotrochozoa</taxon>
        <taxon>Platyhelminthes</taxon>
        <taxon>Cestoda</taxon>
        <taxon>Eucestoda</taxon>
        <taxon>Diphyllobothriidea</taxon>
        <taxon>Diphyllobothriidae</taxon>
        <taxon>Schistocephalus</taxon>
    </lineage>
</organism>
<dbReference type="Gene3D" id="2.40.30.10">
    <property type="entry name" value="Translation factors"/>
    <property type="match status" value="2"/>
</dbReference>
<feature type="domain" description="Tr-type G" evidence="6">
    <location>
        <begin position="177"/>
        <end position="451"/>
    </location>
</feature>
<dbReference type="PANTHER" id="PTHR43721:SF9">
    <property type="entry name" value="GTP-BINDING PROTEIN 1"/>
    <property type="match status" value="1"/>
</dbReference>
<sequence>LAFPSLLFKIPDCLFQHVFINPGEHELECLEQCLLQRMQFGQGECFLEIGVGGYSFIRSEGQDPGLSPADIAASVITAEALAKKLDARLILLRDRYIQPTVKQQQHLQDGMKNSNEATNPPQHKGRKRQKNQCHKESAAADQSPTENEVTEEMSVAGSDGWVVKEFLLRRNCEARDFVEVRVAVVGNVDAGKSTMLGVLTHGELDNGRGLARLRIFRHKHEFESGRTSSVSNDILGFDADGVVVNKPVRGKLDWSEICQKATKVRLRVHFRRTLLLAAVCAYFVMLMVGANAGIIGMTKEHLGLALALSVPVFVVITKVDMCPPNVLNETINLLFRILKSPGCRKIPSHKKMSSLQNEGCYAPGSLNDPPVNHVTHVAFPILVIFVDLDFPKFKPHSPSCIGKIDRDDVICSAINFTSERMCPVFLVSNVTGSNLDLLTSFLNLLSPRSPSRLEDPAEFQIDELFKVPGVGCVVSGTCLGGIIRVNDVLLLGPDSDGLFIPVPVKSIQRKRLTVNEVHGGQAASIALKRPRVIELRRGMILAARSLQAYGCMEFQATVLILHHPTTISVGYQAMVHAGPVRQTAKILVIIGKERLRTGDKAEVRFQFIRRPEYLRKGVRLVFREGKTKAVGTVTETVPYQLVFPARVSRASQPLPTDQSTASSQPRPAYAVAAADHQSESAAASPLPTAPTTTPRTPAHLSVTTAIATATATNT</sequence>
<keyword evidence="5" id="KW-0812">Transmembrane</keyword>
<dbReference type="Gene3D" id="3.40.50.300">
    <property type="entry name" value="P-loop containing nucleotide triphosphate hydrolases"/>
    <property type="match status" value="1"/>
</dbReference>
<dbReference type="InterPro" id="IPR035531">
    <property type="entry name" value="GTPBP1-like"/>
</dbReference>
<dbReference type="GO" id="GO:0005525">
    <property type="term" value="F:GTP binding"/>
    <property type="evidence" value="ECO:0007669"/>
    <property type="project" value="UniProtKB-KW"/>
</dbReference>